<proteinExistence type="predicted"/>
<dbReference type="RefSeq" id="WP_197708820.1">
    <property type="nucleotide sequence ID" value="NZ_LR698987.1"/>
</dbReference>
<organism evidence="1 2">
    <name type="scientific">Leminorella richardii</name>
    <dbReference type="NCBI Taxonomy" id="158841"/>
    <lineage>
        <taxon>Bacteria</taxon>
        <taxon>Pseudomonadati</taxon>
        <taxon>Pseudomonadota</taxon>
        <taxon>Gammaproteobacteria</taxon>
        <taxon>Enterobacterales</taxon>
        <taxon>Budviciaceae</taxon>
        <taxon>Leminorella</taxon>
    </lineage>
</organism>
<evidence type="ECO:0000313" key="1">
    <source>
        <dbReference type="EMBL" id="SQI42114.1"/>
    </source>
</evidence>
<name>A0A2X4Y001_9GAMM</name>
<dbReference type="AlphaFoldDB" id="A0A2X4Y001"/>
<gene>
    <name evidence="1" type="ORF">NCTC12151_02465</name>
</gene>
<dbReference type="Proteomes" id="UP000249005">
    <property type="component" value="Chromosome 1"/>
</dbReference>
<sequence length="67" mass="7848">MSIVVIVTMSREDLRLYQVLQECNDKNINKAVFNILKGNDSVISDSIWDVLKNFDYLKDNNKMGKFY</sequence>
<accession>A0A2X4Y001</accession>
<reference evidence="1 2" key="1">
    <citation type="submission" date="2018-06" db="EMBL/GenBank/DDBJ databases">
        <authorList>
            <consortium name="Pathogen Informatics"/>
            <person name="Doyle S."/>
        </authorList>
    </citation>
    <scope>NUCLEOTIDE SEQUENCE [LARGE SCALE GENOMIC DNA]</scope>
    <source>
        <strain evidence="1 2">NCTC12151</strain>
    </source>
</reference>
<evidence type="ECO:0000313" key="2">
    <source>
        <dbReference type="Proteomes" id="UP000249005"/>
    </source>
</evidence>
<keyword evidence="2" id="KW-1185">Reference proteome</keyword>
<protein>
    <submittedName>
        <fullName evidence="1">Uncharacterized protein</fullName>
    </submittedName>
</protein>
<dbReference type="EMBL" id="LS483470">
    <property type="protein sequence ID" value="SQI42114.1"/>
    <property type="molecule type" value="Genomic_DNA"/>
</dbReference>
<dbReference type="KEGG" id="lri:NCTC12151_02465"/>